<evidence type="ECO:0000313" key="1">
    <source>
        <dbReference type="EMBL" id="MBM7713480.1"/>
    </source>
</evidence>
<dbReference type="SUPFAM" id="SSF48452">
    <property type="entry name" value="TPR-like"/>
    <property type="match status" value="1"/>
</dbReference>
<protein>
    <submittedName>
        <fullName evidence="1">Tetratricopeptide (TPR) repeat protein</fullName>
    </submittedName>
</protein>
<proteinExistence type="predicted"/>
<comment type="caution">
    <text evidence="1">The sequence shown here is derived from an EMBL/GenBank/DDBJ whole genome shotgun (WGS) entry which is preliminary data.</text>
</comment>
<dbReference type="Proteomes" id="UP000823485">
    <property type="component" value="Unassembled WGS sequence"/>
</dbReference>
<evidence type="ECO:0000313" key="2">
    <source>
        <dbReference type="Proteomes" id="UP000823485"/>
    </source>
</evidence>
<dbReference type="EMBL" id="JAFBFH010000002">
    <property type="protein sequence ID" value="MBM7713480.1"/>
    <property type="molecule type" value="Genomic_DNA"/>
</dbReference>
<keyword evidence="2" id="KW-1185">Reference proteome</keyword>
<name>A0ABS2R267_9BACI</name>
<dbReference type="SUPFAM" id="SSF116965">
    <property type="entry name" value="Hypothetical protein MPN330"/>
    <property type="match status" value="1"/>
</dbReference>
<dbReference type="RefSeq" id="WP_205178281.1">
    <property type="nucleotide sequence ID" value="NZ_JAFBFH010000002.1"/>
</dbReference>
<dbReference type="Gene3D" id="1.25.40.10">
    <property type="entry name" value="Tetratricopeptide repeat domain"/>
    <property type="match status" value="1"/>
</dbReference>
<sequence>MKKDNVILFPGLKERLFRKGIDSLENHQYADAVNLLQQAKELSPEDPQIDKALVIALYEKGDYEEAKDIAKEMLLQGAGDYYEVFDLYLMILIQLHLHDEVVHTLETLFEEQHVPEDKREHYQTLLNFSKKTVDNKKNDFVEKSVSAEEVTEGSFQEQIIKLGSLADKNIQPYLESVVGLLKNGQAHPFLQTVALNVLKEHHIERTVEVRKLGFSGTFNPSTLPDVTETPFFQSVQSELEKELEHENPVLMRQVKEMIKRHQFLMFPFEPEYEKMMLWAAVYRGYSRMMYGEDWNKKKAAEKLGLEETELDEVLSFLELLEQVSEQMG</sequence>
<gene>
    <name evidence="1" type="ORF">JOC94_000448</name>
</gene>
<accession>A0ABS2R267</accession>
<dbReference type="InterPro" id="IPR011990">
    <property type="entry name" value="TPR-like_helical_dom_sf"/>
</dbReference>
<dbReference type="Pfam" id="PF14559">
    <property type="entry name" value="TPR_19"/>
    <property type="match status" value="1"/>
</dbReference>
<organism evidence="1 2">
    <name type="scientific">Siminovitchia thermophila</name>
    <dbReference type="NCBI Taxonomy" id="1245522"/>
    <lineage>
        <taxon>Bacteria</taxon>
        <taxon>Bacillati</taxon>
        <taxon>Bacillota</taxon>
        <taxon>Bacilli</taxon>
        <taxon>Bacillales</taxon>
        <taxon>Bacillaceae</taxon>
        <taxon>Siminovitchia</taxon>
    </lineage>
</organism>
<reference evidence="1 2" key="1">
    <citation type="submission" date="2021-01" db="EMBL/GenBank/DDBJ databases">
        <title>Genomic Encyclopedia of Type Strains, Phase IV (KMG-IV): sequencing the most valuable type-strain genomes for metagenomic binning, comparative biology and taxonomic classification.</title>
        <authorList>
            <person name="Goeker M."/>
        </authorList>
    </citation>
    <scope>NUCLEOTIDE SEQUENCE [LARGE SCALE GENOMIC DNA]</scope>
    <source>
        <strain evidence="1 2">DSM 105453</strain>
    </source>
</reference>